<evidence type="ECO:0000313" key="2">
    <source>
        <dbReference type="Proteomes" id="UP000011991"/>
    </source>
</evidence>
<dbReference type="EMBL" id="ANOG01001112">
    <property type="protein sequence ID" value="EMI15328.1"/>
    <property type="molecule type" value="Genomic_DNA"/>
</dbReference>
<reference evidence="1 2" key="1">
    <citation type="journal article" date="2013" name="Mar. Genomics">
        <title>Expression of sulfatases in Rhodopirellula baltica and the diversity of sulfatases in the genus Rhodopirellula.</title>
        <authorList>
            <person name="Wegner C.E."/>
            <person name="Richter-Heitmann T."/>
            <person name="Klindworth A."/>
            <person name="Klockow C."/>
            <person name="Richter M."/>
            <person name="Achstetter T."/>
            <person name="Glockner F.O."/>
            <person name="Harder J."/>
        </authorList>
    </citation>
    <scope>NUCLEOTIDE SEQUENCE [LARGE SCALE GENOMIC DNA]</scope>
    <source>
        <strain evidence="1 2">SM1</strain>
    </source>
</reference>
<accession>M5R776</accession>
<comment type="caution">
    <text evidence="1">The sequence shown here is derived from an EMBL/GenBank/DDBJ whole genome shotgun (WGS) entry which is preliminary data.</text>
</comment>
<gene>
    <name evidence="1" type="ORF">RMSM_07745</name>
</gene>
<feature type="non-terminal residue" evidence="1">
    <location>
        <position position="1"/>
    </location>
</feature>
<dbReference type="OrthoDB" id="290375at2"/>
<dbReference type="AlphaFoldDB" id="M5R776"/>
<dbReference type="Proteomes" id="UP000011991">
    <property type="component" value="Unassembled WGS sequence"/>
</dbReference>
<evidence type="ECO:0000313" key="1">
    <source>
        <dbReference type="EMBL" id="EMI15328.1"/>
    </source>
</evidence>
<name>M5R776_9BACT</name>
<keyword evidence="2" id="KW-1185">Reference proteome</keyword>
<organism evidence="1 2">
    <name type="scientific">Rhodopirellula maiorica SM1</name>
    <dbReference type="NCBI Taxonomy" id="1265738"/>
    <lineage>
        <taxon>Bacteria</taxon>
        <taxon>Pseudomonadati</taxon>
        <taxon>Planctomycetota</taxon>
        <taxon>Planctomycetia</taxon>
        <taxon>Pirellulales</taxon>
        <taxon>Pirellulaceae</taxon>
        <taxon>Novipirellula</taxon>
    </lineage>
</organism>
<sequence length="55" mass="6108">TQAAAEKLQECSTHYVTEPAKDIMGRLSEYAHEKPDVAAMWCFGLGLIVGWKLRG</sequence>
<proteinExistence type="predicted"/>
<protein>
    <submittedName>
        <fullName evidence="1">Uncharacterized protein</fullName>
    </submittedName>
</protein>